<dbReference type="EMBL" id="KK784882">
    <property type="protein sequence ID" value="KDO75214.1"/>
    <property type="molecule type" value="Genomic_DNA"/>
</dbReference>
<dbReference type="GO" id="GO:0016616">
    <property type="term" value="F:oxidoreductase activity, acting on the CH-OH group of donors, NAD or NADP as acceptor"/>
    <property type="evidence" value="ECO:0007669"/>
    <property type="project" value="InterPro"/>
</dbReference>
<dbReference type="InterPro" id="IPR012131">
    <property type="entry name" value="Hstdl_DH"/>
</dbReference>
<evidence type="ECO:0000313" key="3">
    <source>
        <dbReference type="Proteomes" id="UP000027120"/>
    </source>
</evidence>
<protein>
    <recommendedName>
        <fullName evidence="4">Histidinol dehydrogenase</fullName>
    </recommendedName>
</protein>
<gene>
    <name evidence="2" type="ORF">CISIN_1g0114112mg</name>
</gene>
<dbReference type="Pfam" id="PF00815">
    <property type="entry name" value="Histidinol_dh"/>
    <property type="match status" value="1"/>
</dbReference>
<dbReference type="GO" id="GO:0046872">
    <property type="term" value="F:metal ion binding"/>
    <property type="evidence" value="ECO:0007669"/>
    <property type="project" value="InterPro"/>
</dbReference>
<organism evidence="2 3">
    <name type="scientific">Citrus sinensis</name>
    <name type="common">Sweet orange</name>
    <name type="synonym">Citrus aurantium var. sinensis</name>
    <dbReference type="NCBI Taxonomy" id="2711"/>
    <lineage>
        <taxon>Eukaryota</taxon>
        <taxon>Viridiplantae</taxon>
        <taxon>Streptophyta</taxon>
        <taxon>Embryophyta</taxon>
        <taxon>Tracheophyta</taxon>
        <taxon>Spermatophyta</taxon>
        <taxon>Magnoliopsida</taxon>
        <taxon>eudicotyledons</taxon>
        <taxon>Gunneridae</taxon>
        <taxon>Pentapetalae</taxon>
        <taxon>rosids</taxon>
        <taxon>malvids</taxon>
        <taxon>Sapindales</taxon>
        <taxon>Rutaceae</taxon>
        <taxon>Aurantioideae</taxon>
        <taxon>Citrus</taxon>
    </lineage>
</organism>
<name>A0A067G6L0_CITSI</name>
<dbReference type="GO" id="GO:0051287">
    <property type="term" value="F:NAD binding"/>
    <property type="evidence" value="ECO:0007669"/>
    <property type="project" value="InterPro"/>
</dbReference>
<keyword evidence="3" id="KW-1185">Reference proteome</keyword>
<proteinExistence type="predicted"/>
<dbReference type="PANTHER" id="PTHR21256">
    <property type="entry name" value="HISTIDINOL DEHYDROGENASE HDH"/>
    <property type="match status" value="1"/>
</dbReference>
<dbReference type="Gene3D" id="3.40.50.1980">
    <property type="entry name" value="Nitrogenase molybdenum iron protein domain"/>
    <property type="match status" value="1"/>
</dbReference>
<sequence>AEHGPDSQVVLVIVGDGVDLDAIEQEISKQCQSLPRGEFASKALGHSFMVFARDMLEVSQEFPSFVLSNLDEVDQQSSMLFLISVK</sequence>
<evidence type="ECO:0008006" key="4">
    <source>
        <dbReference type="Google" id="ProtNLM"/>
    </source>
</evidence>
<keyword evidence="1" id="KW-0560">Oxidoreductase</keyword>
<reference evidence="2 3" key="1">
    <citation type="submission" date="2014-04" db="EMBL/GenBank/DDBJ databases">
        <authorList>
            <consortium name="International Citrus Genome Consortium"/>
            <person name="Gmitter F."/>
            <person name="Chen C."/>
            <person name="Farmerie W."/>
            <person name="Harkins T."/>
            <person name="Desany B."/>
            <person name="Mohiuddin M."/>
            <person name="Kodira C."/>
            <person name="Borodovsky M."/>
            <person name="Lomsadze A."/>
            <person name="Burns P."/>
            <person name="Jenkins J."/>
            <person name="Prochnik S."/>
            <person name="Shu S."/>
            <person name="Chapman J."/>
            <person name="Pitluck S."/>
            <person name="Schmutz J."/>
            <person name="Rokhsar D."/>
        </authorList>
    </citation>
    <scope>NUCLEOTIDE SEQUENCE</scope>
</reference>
<accession>A0A067G6L0</accession>
<feature type="non-terminal residue" evidence="2">
    <location>
        <position position="1"/>
    </location>
</feature>
<dbReference type="PANTHER" id="PTHR21256:SF2">
    <property type="entry name" value="HISTIDINE BIOSYNTHESIS TRIFUNCTIONAL PROTEIN"/>
    <property type="match status" value="1"/>
</dbReference>
<evidence type="ECO:0000313" key="2">
    <source>
        <dbReference type="EMBL" id="KDO75214.1"/>
    </source>
</evidence>
<dbReference type="AlphaFoldDB" id="A0A067G6L0"/>
<dbReference type="Proteomes" id="UP000027120">
    <property type="component" value="Unassembled WGS sequence"/>
</dbReference>
<evidence type="ECO:0000256" key="1">
    <source>
        <dbReference type="ARBA" id="ARBA00023002"/>
    </source>
</evidence>